<protein>
    <recommendedName>
        <fullName evidence="3">Reverse transcriptase domain-containing protein</fullName>
    </recommendedName>
</protein>
<dbReference type="InterPro" id="IPR043502">
    <property type="entry name" value="DNA/RNA_pol_sf"/>
</dbReference>
<gene>
    <name evidence="1" type="ORF">CGOC_LOCUS12067</name>
</gene>
<dbReference type="Gene3D" id="3.30.70.270">
    <property type="match status" value="1"/>
</dbReference>
<reference evidence="1 2" key="1">
    <citation type="submission" date="2018-11" db="EMBL/GenBank/DDBJ databases">
        <authorList>
            <consortium name="Pathogen Informatics"/>
        </authorList>
    </citation>
    <scope>NUCLEOTIDE SEQUENCE [LARGE SCALE GENOMIC DNA]</scope>
</reference>
<dbReference type="InterPro" id="IPR043128">
    <property type="entry name" value="Rev_trsase/Diguanyl_cyclase"/>
</dbReference>
<evidence type="ECO:0000313" key="1">
    <source>
        <dbReference type="EMBL" id="VDN32284.1"/>
    </source>
</evidence>
<organism evidence="1 2">
    <name type="scientific">Cylicostephanus goldi</name>
    <name type="common">Nematode worm</name>
    <dbReference type="NCBI Taxonomy" id="71465"/>
    <lineage>
        <taxon>Eukaryota</taxon>
        <taxon>Metazoa</taxon>
        <taxon>Ecdysozoa</taxon>
        <taxon>Nematoda</taxon>
        <taxon>Chromadorea</taxon>
        <taxon>Rhabditida</taxon>
        <taxon>Rhabditina</taxon>
        <taxon>Rhabditomorpha</taxon>
        <taxon>Strongyloidea</taxon>
        <taxon>Strongylidae</taxon>
        <taxon>Cylicostephanus</taxon>
    </lineage>
</organism>
<dbReference type="AlphaFoldDB" id="A0A3P7MRF5"/>
<name>A0A3P7MRF5_CYLGO</name>
<sequence>KESLIINTSRGILRYLCLPFGVKSAPGIFQSLSNVAADINGAIAYVDDVVVTGRTRAEHD</sequence>
<dbReference type="Proteomes" id="UP000271889">
    <property type="component" value="Unassembled WGS sequence"/>
</dbReference>
<feature type="non-terminal residue" evidence="1">
    <location>
        <position position="1"/>
    </location>
</feature>
<feature type="non-terminal residue" evidence="1">
    <location>
        <position position="60"/>
    </location>
</feature>
<evidence type="ECO:0000313" key="2">
    <source>
        <dbReference type="Proteomes" id="UP000271889"/>
    </source>
</evidence>
<evidence type="ECO:0008006" key="3">
    <source>
        <dbReference type="Google" id="ProtNLM"/>
    </source>
</evidence>
<dbReference type="Gene3D" id="3.10.10.10">
    <property type="entry name" value="HIV Type 1 Reverse Transcriptase, subunit A, domain 1"/>
    <property type="match status" value="1"/>
</dbReference>
<accession>A0A3P7MRF5</accession>
<dbReference type="SUPFAM" id="SSF56672">
    <property type="entry name" value="DNA/RNA polymerases"/>
    <property type="match status" value="1"/>
</dbReference>
<keyword evidence="2" id="KW-1185">Reference proteome</keyword>
<proteinExistence type="predicted"/>
<dbReference type="OrthoDB" id="5829234at2759"/>
<dbReference type="EMBL" id="UYRV01120409">
    <property type="protein sequence ID" value="VDN32284.1"/>
    <property type="molecule type" value="Genomic_DNA"/>
</dbReference>